<dbReference type="GO" id="GO:0008483">
    <property type="term" value="F:transaminase activity"/>
    <property type="evidence" value="ECO:0007669"/>
    <property type="project" value="UniProtKB-KW"/>
</dbReference>
<keyword evidence="3" id="KW-0032">Aminotransferase</keyword>
<dbReference type="Gene3D" id="3.40.640.10">
    <property type="entry name" value="Type I PLP-dependent aspartate aminotransferase-like (Major domain)"/>
    <property type="match status" value="1"/>
</dbReference>
<dbReference type="Pfam" id="PF00155">
    <property type="entry name" value="Aminotran_1_2"/>
    <property type="match status" value="1"/>
</dbReference>
<dbReference type="STRING" id="3708.A0A078II17"/>
<dbReference type="Gramene" id="CDY50645">
    <property type="protein sequence ID" value="CDY50645"/>
    <property type="gene ID" value="GSBRNA2T00097200001"/>
</dbReference>
<evidence type="ECO:0000256" key="6">
    <source>
        <dbReference type="ARBA" id="ARBA00025709"/>
    </source>
</evidence>
<gene>
    <name evidence="9" type="primary">BnaC06g24380D</name>
    <name evidence="9" type="ORF">GSBRNA2T00097200001</name>
</gene>
<evidence type="ECO:0000256" key="3">
    <source>
        <dbReference type="ARBA" id="ARBA00022576"/>
    </source>
</evidence>
<keyword evidence="10" id="KW-1185">Reference proteome</keyword>
<proteinExistence type="inferred from homology"/>
<evidence type="ECO:0000313" key="9">
    <source>
        <dbReference type="EMBL" id="CDY50645.1"/>
    </source>
</evidence>
<comment type="subunit">
    <text evidence="2">Homodimer.</text>
</comment>
<feature type="domain" description="Aminotransferase class I/classII large" evidence="8">
    <location>
        <begin position="46"/>
        <end position="138"/>
    </location>
</feature>
<evidence type="ECO:0000256" key="4">
    <source>
        <dbReference type="ARBA" id="ARBA00022679"/>
    </source>
</evidence>
<dbReference type="PANTHER" id="PTHR11751:SF29">
    <property type="entry name" value="ALANINE TRANSAMINASE"/>
    <property type="match status" value="1"/>
</dbReference>
<dbReference type="UniPathway" id="UPA00322"/>
<dbReference type="UniPathway" id="UPA00528">
    <property type="reaction ID" value="UER00586"/>
</dbReference>
<comment type="cofactor">
    <cofactor evidence="1">
        <name>pyridoxal 5'-phosphate</name>
        <dbReference type="ChEBI" id="CHEBI:597326"/>
    </cofactor>
</comment>
<dbReference type="InterPro" id="IPR015421">
    <property type="entry name" value="PyrdxlP-dep_Trfase_major"/>
</dbReference>
<evidence type="ECO:0000256" key="1">
    <source>
        <dbReference type="ARBA" id="ARBA00001933"/>
    </source>
</evidence>
<dbReference type="GO" id="GO:0030170">
    <property type="term" value="F:pyridoxal phosphate binding"/>
    <property type="evidence" value="ECO:0007669"/>
    <property type="project" value="InterPro"/>
</dbReference>
<dbReference type="PaxDb" id="3708-A0A078II17"/>
<dbReference type="Proteomes" id="UP000028999">
    <property type="component" value="Unassembled WGS sequence"/>
</dbReference>
<dbReference type="InterPro" id="IPR015424">
    <property type="entry name" value="PyrdxlP-dep_Trfase"/>
</dbReference>
<evidence type="ECO:0000313" key="10">
    <source>
        <dbReference type="Proteomes" id="UP000028999"/>
    </source>
</evidence>
<dbReference type="SUPFAM" id="SSF53383">
    <property type="entry name" value="PLP-dependent transferases"/>
    <property type="match status" value="1"/>
</dbReference>
<name>A0A078II17_BRANA</name>
<sequence length="216" mass="24695">MTRISLHQVPTPMETYLGNQGSTYQETVTLILPISNPSCIQKQLNISLPQYPLYSASVSLHGGSLVPYYLDEAIGWGLEISELKKSKGITVKALVFINPGNPTGQVLPVENQRDIVEFCKKEGLVLLADEVYQEYVYVRDKKFSFFQENGSVYGIWRKRYRLGLVPISLQRLLWRMWEERRYHGEVTMAKRAKCLNNLEGVTCNKSEGTMYLFSSD</sequence>
<keyword evidence="4" id="KW-0808">Transferase</keyword>
<dbReference type="AlphaFoldDB" id="A0A078II17"/>
<dbReference type="InterPro" id="IPR004839">
    <property type="entry name" value="Aminotransferase_I/II_large"/>
</dbReference>
<evidence type="ECO:0000256" key="5">
    <source>
        <dbReference type="ARBA" id="ARBA00022898"/>
    </source>
</evidence>
<dbReference type="GO" id="GO:0042853">
    <property type="term" value="P:L-alanine catabolic process"/>
    <property type="evidence" value="ECO:0007669"/>
    <property type="project" value="UniProtKB-UniPathway"/>
</dbReference>
<reference evidence="9 10" key="1">
    <citation type="journal article" date="2014" name="Science">
        <title>Plant genetics. Early allopolyploid evolution in the post-Neolithic Brassica napus oilseed genome.</title>
        <authorList>
            <person name="Chalhoub B."/>
            <person name="Denoeud F."/>
            <person name="Liu S."/>
            <person name="Parkin I.A."/>
            <person name="Tang H."/>
            <person name="Wang X."/>
            <person name="Chiquet J."/>
            <person name="Belcram H."/>
            <person name="Tong C."/>
            <person name="Samans B."/>
            <person name="Correa M."/>
            <person name="Da Silva C."/>
            <person name="Just J."/>
            <person name="Falentin C."/>
            <person name="Koh C.S."/>
            <person name="Le Clainche I."/>
            <person name="Bernard M."/>
            <person name="Bento P."/>
            <person name="Noel B."/>
            <person name="Labadie K."/>
            <person name="Alberti A."/>
            <person name="Charles M."/>
            <person name="Arnaud D."/>
            <person name="Guo H."/>
            <person name="Daviaud C."/>
            <person name="Alamery S."/>
            <person name="Jabbari K."/>
            <person name="Zhao M."/>
            <person name="Edger P.P."/>
            <person name="Chelaifa H."/>
            <person name="Tack D."/>
            <person name="Lassalle G."/>
            <person name="Mestiri I."/>
            <person name="Schnel N."/>
            <person name="Le Paslier M.C."/>
            <person name="Fan G."/>
            <person name="Renault V."/>
            <person name="Bayer P.E."/>
            <person name="Golicz A.A."/>
            <person name="Manoli S."/>
            <person name="Lee T.H."/>
            <person name="Thi V.H."/>
            <person name="Chalabi S."/>
            <person name="Hu Q."/>
            <person name="Fan C."/>
            <person name="Tollenaere R."/>
            <person name="Lu Y."/>
            <person name="Battail C."/>
            <person name="Shen J."/>
            <person name="Sidebottom C.H."/>
            <person name="Wang X."/>
            <person name="Canaguier A."/>
            <person name="Chauveau A."/>
            <person name="Berard A."/>
            <person name="Deniot G."/>
            <person name="Guan M."/>
            <person name="Liu Z."/>
            <person name="Sun F."/>
            <person name="Lim Y.P."/>
            <person name="Lyons E."/>
            <person name="Town C.D."/>
            <person name="Bancroft I."/>
            <person name="Wang X."/>
            <person name="Meng J."/>
            <person name="Ma J."/>
            <person name="Pires J.C."/>
            <person name="King G.J."/>
            <person name="Brunel D."/>
            <person name="Delourme R."/>
            <person name="Renard M."/>
            <person name="Aury J.M."/>
            <person name="Adams K.L."/>
            <person name="Batley J."/>
            <person name="Snowdon R.J."/>
            <person name="Tost J."/>
            <person name="Edwards D."/>
            <person name="Zhou Y."/>
            <person name="Hua W."/>
            <person name="Sharpe A.G."/>
            <person name="Paterson A.H."/>
            <person name="Guan C."/>
            <person name="Wincker P."/>
        </authorList>
    </citation>
    <scope>NUCLEOTIDE SEQUENCE [LARGE SCALE GENOMIC DNA]</scope>
    <source>
        <strain evidence="10">cv. Darmor-bzh</strain>
    </source>
</reference>
<protein>
    <submittedName>
        <fullName evidence="9">BnaC06g24380D protein</fullName>
    </submittedName>
</protein>
<dbReference type="CDD" id="cd00609">
    <property type="entry name" value="AAT_like"/>
    <property type="match status" value="1"/>
</dbReference>
<comment type="similarity">
    <text evidence="7">Belongs to the class-I pyridoxal-phosphate-dependent aminotransferase family. Alanine aminotransferase subfamily.</text>
</comment>
<keyword evidence="5" id="KW-0663">Pyridoxal phosphate</keyword>
<evidence type="ECO:0000256" key="7">
    <source>
        <dbReference type="ARBA" id="ARBA00025785"/>
    </source>
</evidence>
<dbReference type="PANTHER" id="PTHR11751">
    <property type="entry name" value="ALANINE AMINOTRANSFERASE"/>
    <property type="match status" value="1"/>
</dbReference>
<dbReference type="EMBL" id="LK032928">
    <property type="protein sequence ID" value="CDY50645.1"/>
    <property type="molecule type" value="Genomic_DNA"/>
</dbReference>
<comment type="pathway">
    <text evidence="6">Photosynthesis; C4 acid pathway.</text>
</comment>
<organism evidence="9 10">
    <name type="scientific">Brassica napus</name>
    <name type="common">Rape</name>
    <dbReference type="NCBI Taxonomy" id="3708"/>
    <lineage>
        <taxon>Eukaryota</taxon>
        <taxon>Viridiplantae</taxon>
        <taxon>Streptophyta</taxon>
        <taxon>Embryophyta</taxon>
        <taxon>Tracheophyta</taxon>
        <taxon>Spermatophyta</taxon>
        <taxon>Magnoliopsida</taxon>
        <taxon>eudicotyledons</taxon>
        <taxon>Gunneridae</taxon>
        <taxon>Pentapetalae</taxon>
        <taxon>rosids</taxon>
        <taxon>malvids</taxon>
        <taxon>Brassicales</taxon>
        <taxon>Brassicaceae</taxon>
        <taxon>Brassiceae</taxon>
        <taxon>Brassica</taxon>
    </lineage>
</organism>
<evidence type="ECO:0000256" key="2">
    <source>
        <dbReference type="ARBA" id="ARBA00011738"/>
    </source>
</evidence>
<dbReference type="InterPro" id="IPR045088">
    <property type="entry name" value="ALAT1/2-like"/>
</dbReference>
<evidence type="ECO:0000259" key="8">
    <source>
        <dbReference type="Pfam" id="PF00155"/>
    </source>
</evidence>
<accession>A0A078II17</accession>